<comment type="similarity">
    <text evidence="1">Belongs to the peptidase S51 family.</text>
</comment>
<dbReference type="OrthoDB" id="4616395at2"/>
<evidence type="ECO:0000313" key="5">
    <source>
        <dbReference type="EMBL" id="BBY41996.1"/>
    </source>
</evidence>
<keyword evidence="6" id="KW-1185">Reference proteome</keyword>
<dbReference type="CDD" id="cd03129">
    <property type="entry name" value="GAT1_Peptidase_E_like"/>
    <property type="match status" value="1"/>
</dbReference>
<reference evidence="5 6" key="1">
    <citation type="journal article" date="2019" name="Emerg. Microbes Infect.">
        <title>Comprehensive subspecies identification of 175 nontuberculous mycobacteria species based on 7547 genomic profiles.</title>
        <authorList>
            <person name="Matsumoto Y."/>
            <person name="Kinjo T."/>
            <person name="Motooka D."/>
            <person name="Nabeya D."/>
            <person name="Jung N."/>
            <person name="Uechi K."/>
            <person name="Horii T."/>
            <person name="Iida T."/>
            <person name="Fujita J."/>
            <person name="Nakamura S."/>
        </authorList>
    </citation>
    <scope>NUCLEOTIDE SEQUENCE [LARGE SCALE GENOMIC DNA]</scope>
    <source>
        <strain evidence="5 6">JCM 18439</strain>
    </source>
</reference>
<keyword evidence="2" id="KW-0645">Protease</keyword>
<dbReference type="EMBL" id="AP022591">
    <property type="protein sequence ID" value="BBY41996.1"/>
    <property type="molecule type" value="Genomic_DNA"/>
</dbReference>
<dbReference type="SUPFAM" id="SSF52317">
    <property type="entry name" value="Class I glutamine amidotransferase-like"/>
    <property type="match status" value="1"/>
</dbReference>
<evidence type="ECO:0000256" key="4">
    <source>
        <dbReference type="ARBA" id="ARBA00022825"/>
    </source>
</evidence>
<name>A0A1X0BXI4_MYCCF</name>
<dbReference type="InterPro" id="IPR029062">
    <property type="entry name" value="Class_I_gatase-like"/>
</dbReference>
<evidence type="ECO:0000256" key="2">
    <source>
        <dbReference type="ARBA" id="ARBA00022670"/>
    </source>
</evidence>
<dbReference type="Gene3D" id="3.40.50.880">
    <property type="match status" value="1"/>
</dbReference>
<evidence type="ECO:0000313" key="6">
    <source>
        <dbReference type="Proteomes" id="UP000466431"/>
    </source>
</evidence>
<dbReference type="GO" id="GO:0008236">
    <property type="term" value="F:serine-type peptidase activity"/>
    <property type="evidence" value="ECO:0007669"/>
    <property type="project" value="UniProtKB-KW"/>
</dbReference>
<dbReference type="Proteomes" id="UP000466431">
    <property type="component" value="Chromosome"/>
</dbReference>
<evidence type="ECO:0000256" key="1">
    <source>
        <dbReference type="ARBA" id="ARBA00006534"/>
    </source>
</evidence>
<keyword evidence="4" id="KW-0720">Serine protease</keyword>
<sequence>MTAQTAAQFQPLYLLADSQLLFWKRQDRLLLDAALDGLVCDTPVSAAYIGASNGDRPEYYEIFEAAVDSVGIADRRMIDSSFGPDDRAFLDRAQLIVLAGGDVRRGWDTFEQTGMKDVILDRYAQGAVLVGISAGAVQLGHCGPVETSRNAVTTVLDVFKLVPMVIDTHDERAEWARLSRTVHLLEGAASGLGIPAGGGVVAHADGTIEPLRRPAHEFRFEGSEVRHSLLWPADGN</sequence>
<proteinExistence type="inferred from homology"/>
<dbReference type="AlphaFoldDB" id="A0A1X0BXI4"/>
<gene>
    <name evidence="5" type="ORF">MCEL_02910</name>
</gene>
<dbReference type="Pfam" id="PF03575">
    <property type="entry name" value="Peptidase_S51"/>
    <property type="match status" value="1"/>
</dbReference>
<keyword evidence="3" id="KW-0378">Hydrolase</keyword>
<evidence type="ECO:0000256" key="3">
    <source>
        <dbReference type="ARBA" id="ARBA00022801"/>
    </source>
</evidence>
<accession>A0A1X0BXI4</accession>
<dbReference type="STRING" id="1249101.BST21_07660"/>
<protein>
    <submittedName>
        <fullName evidence="5">Uncharacterized protein</fullName>
    </submittedName>
</protein>
<dbReference type="GO" id="GO:0006508">
    <property type="term" value="P:proteolysis"/>
    <property type="evidence" value="ECO:0007669"/>
    <property type="project" value="UniProtKB-KW"/>
</dbReference>
<organism evidence="5 6">
    <name type="scientific">Mycolicibacterium celeriflavum</name>
    <name type="common">Mycobacterium celeriflavum</name>
    <dbReference type="NCBI Taxonomy" id="1249101"/>
    <lineage>
        <taxon>Bacteria</taxon>
        <taxon>Bacillati</taxon>
        <taxon>Actinomycetota</taxon>
        <taxon>Actinomycetes</taxon>
        <taxon>Mycobacteriales</taxon>
        <taxon>Mycobacteriaceae</taxon>
        <taxon>Mycolicibacterium</taxon>
    </lineage>
</organism>
<dbReference type="KEGG" id="mcee:MCEL_02910"/>
<dbReference type="RefSeq" id="WP_083001186.1">
    <property type="nucleotide sequence ID" value="NZ_AP022591.1"/>
</dbReference>
<dbReference type="InterPro" id="IPR005320">
    <property type="entry name" value="Peptidase_S51"/>
</dbReference>